<comment type="similarity">
    <text evidence="1">Belongs to the transglycosylase Slt family.</text>
</comment>
<evidence type="ECO:0000256" key="3">
    <source>
        <dbReference type="ARBA" id="ARBA00022729"/>
    </source>
</evidence>
<keyword evidence="7" id="KW-1185">Reference proteome</keyword>
<keyword evidence="3 4" id="KW-0732">Signal</keyword>
<gene>
    <name evidence="6" type="ORF">VRS74_00415</name>
</gene>
<dbReference type="Pfam" id="PF01464">
    <property type="entry name" value="SLT"/>
    <property type="match status" value="1"/>
</dbReference>
<feature type="chain" id="PRO_5047102601" evidence="4">
    <location>
        <begin position="28"/>
        <end position="659"/>
    </location>
</feature>
<dbReference type="InterPro" id="IPR008258">
    <property type="entry name" value="Transglycosylase_SLT_dom_1"/>
</dbReference>
<dbReference type="Gene3D" id="1.25.20.10">
    <property type="entry name" value="Bacterial muramidases"/>
    <property type="match status" value="1"/>
</dbReference>
<protein>
    <submittedName>
        <fullName evidence="6">Lytic transglycosylase domain-containing protein</fullName>
    </submittedName>
</protein>
<sequence>MSSMHNFPGNKYVFGGLFLATAGLALGAPAATRDAAAWDMARVQMVAQQPTNISLAISRWEELTRNDRLGFADYSGFLLAYPDFPRDGRLRTLAENSLDREAPSSDALVAFFDQHPPLTNTGRARYALALAALQRPEAGEVARAAWRSGPMSETSEAYLLGRYAGIFTQEDNDARMESLLWEGAADAAERHMLMTSLGKRDLFTKRLALLRDHLPEDEGIAIPRAALDQPGVVYNLVRYYRKKQQLPQAISILTSRPKFTSLPHDPADLVNEMLIAAKGTSARNAVTIAASVDDLFAPDEDVSDGSFALRDKYTDLMWLGGTEALWKLGDGAAAAPLFYRYGAAAKTPLTRAKGFYWAGRAARQVGNTNDANRYFDMAAQYADQYYGQLALGALGRPMPSFAALPTAEPSAEQRAAFNEQPLIKALRAIASARRDWRTERAFFEAIAQRADTPEELTLLSGLASELRLEEFAVVAGATAPEHGLSGFERLGHPTVQVPLTADWTMSHAIMRQESEFDQHRVSHAGARGMMQLMPGTAQEQAGKMGMNYLSADLTADTQYNISLGDAYFRRLLDYYGGAYPLAIGAYNAGPGRVNQWLRANGDPRTGEIDYVTWIEKVPANFETRYYIMRVLGNAVAYDNMHPERAPGGKPRTISDFLRR</sequence>
<evidence type="ECO:0000256" key="1">
    <source>
        <dbReference type="ARBA" id="ARBA00007734"/>
    </source>
</evidence>
<reference evidence="6 7" key="1">
    <citation type="submission" date="2024-01" db="EMBL/GenBank/DDBJ databases">
        <title>The genome sequence of Erythrobacteraceae sp. strain 1XM1-14.</title>
        <authorList>
            <person name="Liu Y."/>
        </authorList>
    </citation>
    <scope>NUCLEOTIDE SEQUENCE [LARGE SCALE GENOMIC DNA]</scope>
    <source>
        <strain evidence="6 7">1XM1-14</strain>
    </source>
</reference>
<evidence type="ECO:0000313" key="6">
    <source>
        <dbReference type="EMBL" id="MEE1876145.1"/>
    </source>
</evidence>
<dbReference type="InterPro" id="IPR008939">
    <property type="entry name" value="Lytic_TGlycosylase_superhlx_U"/>
</dbReference>
<dbReference type="CDD" id="cd13401">
    <property type="entry name" value="Slt70-like"/>
    <property type="match status" value="1"/>
</dbReference>
<dbReference type="EMBL" id="JAZDQV010000001">
    <property type="protein sequence ID" value="MEE1876145.1"/>
    <property type="molecule type" value="Genomic_DNA"/>
</dbReference>
<dbReference type="SUPFAM" id="SSF48435">
    <property type="entry name" value="Bacterial muramidases"/>
    <property type="match status" value="1"/>
</dbReference>
<dbReference type="SUPFAM" id="SSF53955">
    <property type="entry name" value="Lysozyme-like"/>
    <property type="match status" value="1"/>
</dbReference>
<comment type="similarity">
    <text evidence="2">Belongs to the virb1 family.</text>
</comment>
<name>A0ABU7GBI8_9SPHN</name>
<dbReference type="Gene3D" id="1.10.530.10">
    <property type="match status" value="1"/>
</dbReference>
<proteinExistence type="inferred from homology"/>
<evidence type="ECO:0000313" key="7">
    <source>
        <dbReference type="Proteomes" id="UP001343492"/>
    </source>
</evidence>
<dbReference type="InterPro" id="IPR023346">
    <property type="entry name" value="Lysozyme-like_dom_sf"/>
</dbReference>
<dbReference type="RefSeq" id="WP_354143259.1">
    <property type="nucleotide sequence ID" value="NZ_JAZDQV010000001.1"/>
</dbReference>
<evidence type="ECO:0000256" key="2">
    <source>
        <dbReference type="ARBA" id="ARBA00009387"/>
    </source>
</evidence>
<organism evidence="6 7">
    <name type="scientific">Altererythrobacter litoralis</name>
    <dbReference type="NCBI Taxonomy" id="3113904"/>
    <lineage>
        <taxon>Bacteria</taxon>
        <taxon>Pseudomonadati</taxon>
        <taxon>Pseudomonadota</taxon>
        <taxon>Alphaproteobacteria</taxon>
        <taxon>Sphingomonadales</taxon>
        <taxon>Erythrobacteraceae</taxon>
        <taxon>Altererythrobacter</taxon>
    </lineage>
</organism>
<evidence type="ECO:0000259" key="5">
    <source>
        <dbReference type="Pfam" id="PF01464"/>
    </source>
</evidence>
<feature type="signal peptide" evidence="4">
    <location>
        <begin position="1"/>
        <end position="27"/>
    </location>
</feature>
<feature type="domain" description="Transglycosylase SLT" evidence="5">
    <location>
        <begin position="502"/>
        <end position="603"/>
    </location>
</feature>
<comment type="caution">
    <text evidence="6">The sequence shown here is derived from an EMBL/GenBank/DDBJ whole genome shotgun (WGS) entry which is preliminary data.</text>
</comment>
<accession>A0ABU7GBI8</accession>
<dbReference type="Proteomes" id="UP001343492">
    <property type="component" value="Unassembled WGS sequence"/>
</dbReference>
<dbReference type="PANTHER" id="PTHR37423:SF2">
    <property type="entry name" value="MEMBRANE-BOUND LYTIC MUREIN TRANSGLYCOSYLASE C"/>
    <property type="match status" value="1"/>
</dbReference>
<evidence type="ECO:0000256" key="4">
    <source>
        <dbReference type="SAM" id="SignalP"/>
    </source>
</evidence>
<dbReference type="PANTHER" id="PTHR37423">
    <property type="entry name" value="SOLUBLE LYTIC MUREIN TRANSGLYCOSYLASE-RELATED"/>
    <property type="match status" value="1"/>
</dbReference>